<evidence type="ECO:0000313" key="10">
    <source>
        <dbReference type="EMBL" id="CAF0857317.1"/>
    </source>
</evidence>
<accession>A0A813TFL4</accession>
<dbReference type="GO" id="GO:0046872">
    <property type="term" value="F:metal ion binding"/>
    <property type="evidence" value="ECO:0007669"/>
    <property type="project" value="UniProtKB-KW"/>
</dbReference>
<dbReference type="GO" id="GO:0038023">
    <property type="term" value="F:signaling receptor activity"/>
    <property type="evidence" value="ECO:0007669"/>
    <property type="project" value="TreeGrafter"/>
</dbReference>
<feature type="transmembrane region" description="Helical" evidence="7">
    <location>
        <begin position="294"/>
        <end position="313"/>
    </location>
</feature>
<keyword evidence="3 7" id="KW-0812">Transmembrane</keyword>
<comment type="subcellular location">
    <subcellularLocation>
        <location evidence="1">Membrane</location>
        <topology evidence="1">Multi-pass membrane protein</topology>
    </subcellularLocation>
</comment>
<feature type="binding site" evidence="6">
    <location>
        <position position="335"/>
    </location>
    <ligand>
        <name>Zn(2+)</name>
        <dbReference type="ChEBI" id="CHEBI:29105"/>
    </ligand>
</feature>
<dbReference type="PANTHER" id="PTHR20855:SF52">
    <property type="entry name" value="ADIPONECTIN RECEPTOR PROTEIN"/>
    <property type="match status" value="1"/>
</dbReference>
<keyword evidence="13" id="KW-1185">Reference proteome</keyword>
<dbReference type="OrthoDB" id="5585746at2759"/>
<gene>
    <name evidence="12" type="ORF">FNK824_LOCUS28597</name>
    <name evidence="9" type="ORF">JXQ802_LOCUS4819</name>
    <name evidence="11" type="ORF">OTI717_LOCUS4763</name>
    <name evidence="8" type="ORF">RFH988_LOCUS3961</name>
    <name evidence="10" type="ORF">SEV965_LOCUS3428</name>
</gene>
<feature type="transmembrane region" description="Helical" evidence="7">
    <location>
        <begin position="231"/>
        <end position="251"/>
    </location>
</feature>
<keyword evidence="5 7" id="KW-0472">Membrane</keyword>
<dbReference type="PANTHER" id="PTHR20855">
    <property type="entry name" value="ADIPOR/PROGESTIN RECEPTOR-RELATED"/>
    <property type="match status" value="1"/>
</dbReference>
<evidence type="ECO:0000313" key="9">
    <source>
        <dbReference type="EMBL" id="CAF0813201.1"/>
    </source>
</evidence>
<dbReference type="Proteomes" id="UP000663823">
    <property type="component" value="Unassembled WGS sequence"/>
</dbReference>
<sequence>MPIPIEKIQVVEDEIVRENESDNENGINHRDIRHTTAMTPPNQDFSFLKNPSQIKRSVHYDIEQLDKYECQPLRTLHENEQTLDNVLRRRYIAHWGLPEWLGDNHFLLQKHRPPANSVRECLISVASIHSETVNIWTHLIGALCVAVTFILFLIDNHRQMDLSDYISFSVFFISAILCLTFSTLLHIFINYSARVMVIVSKLDYMGISILIFGSMIPVIHYLFYCHLKLKIIYIGVLLALSIASIIGTSSAACARPRCRPFKALLFIALGLYGAAPAAHGCILHGFPRMFQMGFLYLCIMAVTYIAGGVIYAVRVPERFFPGRFDIVGQSHQILHIAVITAVYLHFYSICCLFHTVVQTEQCIMPITLKLGVTDLSISSTSVE</sequence>
<evidence type="ECO:0000256" key="3">
    <source>
        <dbReference type="ARBA" id="ARBA00022692"/>
    </source>
</evidence>
<dbReference type="EMBL" id="CAJOBE010007903">
    <property type="protein sequence ID" value="CAF4048915.1"/>
    <property type="molecule type" value="Genomic_DNA"/>
</dbReference>
<keyword evidence="4 7" id="KW-1133">Transmembrane helix</keyword>
<feature type="transmembrane region" description="Helical" evidence="7">
    <location>
        <begin position="204"/>
        <end position="224"/>
    </location>
</feature>
<feature type="binding site" evidence="6">
    <location>
        <position position="331"/>
    </location>
    <ligand>
        <name>Zn(2+)</name>
        <dbReference type="ChEBI" id="CHEBI:29105"/>
    </ligand>
</feature>
<evidence type="ECO:0000313" key="8">
    <source>
        <dbReference type="EMBL" id="CAF0801795.1"/>
    </source>
</evidence>
<protein>
    <submittedName>
        <fullName evidence="9">Uncharacterized protein</fullName>
    </submittedName>
</protein>
<dbReference type="Proteomes" id="UP000663889">
    <property type="component" value="Unassembled WGS sequence"/>
</dbReference>
<evidence type="ECO:0000256" key="5">
    <source>
        <dbReference type="ARBA" id="ARBA00023136"/>
    </source>
</evidence>
<dbReference type="Proteomes" id="UP000663874">
    <property type="component" value="Unassembled WGS sequence"/>
</dbReference>
<proteinExistence type="inferred from homology"/>
<evidence type="ECO:0000313" key="13">
    <source>
        <dbReference type="Proteomes" id="UP000663870"/>
    </source>
</evidence>
<evidence type="ECO:0000313" key="12">
    <source>
        <dbReference type="EMBL" id="CAF4048915.1"/>
    </source>
</evidence>
<evidence type="ECO:0000256" key="1">
    <source>
        <dbReference type="ARBA" id="ARBA00004141"/>
    </source>
</evidence>
<keyword evidence="6" id="KW-0862">Zinc</keyword>
<evidence type="ECO:0000256" key="2">
    <source>
        <dbReference type="ARBA" id="ARBA00007018"/>
    </source>
</evidence>
<dbReference type="Pfam" id="PF03006">
    <property type="entry name" value="HlyIII"/>
    <property type="match status" value="1"/>
</dbReference>
<feature type="binding site" evidence="6">
    <location>
        <position position="186"/>
    </location>
    <ligand>
        <name>Zn(2+)</name>
        <dbReference type="ChEBI" id="CHEBI:29105"/>
    </ligand>
</feature>
<dbReference type="EMBL" id="CAJNOO010000099">
    <property type="protein sequence ID" value="CAF0801795.1"/>
    <property type="molecule type" value="Genomic_DNA"/>
</dbReference>
<dbReference type="EMBL" id="CAJNOU010000087">
    <property type="protein sequence ID" value="CAF0857317.1"/>
    <property type="molecule type" value="Genomic_DNA"/>
</dbReference>
<dbReference type="Proteomes" id="UP000663870">
    <property type="component" value="Unassembled WGS sequence"/>
</dbReference>
<evidence type="ECO:0000256" key="6">
    <source>
        <dbReference type="PIRSR" id="PIRSR604254-1"/>
    </source>
</evidence>
<name>A0A813TFL4_9BILA</name>
<dbReference type="EMBL" id="CAJNOL010000069">
    <property type="protein sequence ID" value="CAF0813201.1"/>
    <property type="molecule type" value="Genomic_DNA"/>
</dbReference>
<feature type="transmembrane region" description="Helical" evidence="7">
    <location>
        <begin position="135"/>
        <end position="154"/>
    </location>
</feature>
<reference evidence="9" key="1">
    <citation type="submission" date="2021-02" db="EMBL/GenBank/DDBJ databases">
        <authorList>
            <person name="Nowell W R."/>
        </authorList>
    </citation>
    <scope>NUCLEOTIDE SEQUENCE</scope>
</reference>
<dbReference type="EMBL" id="CAJOAX010000295">
    <property type="protein sequence ID" value="CAF3560230.1"/>
    <property type="molecule type" value="Genomic_DNA"/>
</dbReference>
<keyword evidence="6" id="KW-0479">Metal-binding</keyword>
<dbReference type="GO" id="GO:0005886">
    <property type="term" value="C:plasma membrane"/>
    <property type="evidence" value="ECO:0007669"/>
    <property type="project" value="TreeGrafter"/>
</dbReference>
<comment type="similarity">
    <text evidence="2">Belongs to the ADIPOR family.</text>
</comment>
<comment type="caution">
    <text evidence="9">The sequence shown here is derived from an EMBL/GenBank/DDBJ whole genome shotgun (WGS) entry which is preliminary data.</text>
</comment>
<evidence type="ECO:0000313" key="11">
    <source>
        <dbReference type="EMBL" id="CAF3560230.1"/>
    </source>
</evidence>
<organism evidence="9 13">
    <name type="scientific">Rotaria sordida</name>
    <dbReference type="NCBI Taxonomy" id="392033"/>
    <lineage>
        <taxon>Eukaryota</taxon>
        <taxon>Metazoa</taxon>
        <taxon>Spiralia</taxon>
        <taxon>Gnathifera</taxon>
        <taxon>Rotifera</taxon>
        <taxon>Eurotatoria</taxon>
        <taxon>Bdelloidea</taxon>
        <taxon>Philodinida</taxon>
        <taxon>Philodinidae</taxon>
        <taxon>Rotaria</taxon>
    </lineage>
</organism>
<feature type="transmembrane region" description="Helical" evidence="7">
    <location>
        <begin position="333"/>
        <end position="357"/>
    </location>
</feature>
<dbReference type="InterPro" id="IPR004254">
    <property type="entry name" value="AdipoR/HlyIII-related"/>
</dbReference>
<dbReference type="Proteomes" id="UP000663882">
    <property type="component" value="Unassembled WGS sequence"/>
</dbReference>
<feature type="transmembrane region" description="Helical" evidence="7">
    <location>
        <begin position="166"/>
        <end position="189"/>
    </location>
</feature>
<evidence type="ECO:0000256" key="4">
    <source>
        <dbReference type="ARBA" id="ARBA00022989"/>
    </source>
</evidence>
<dbReference type="AlphaFoldDB" id="A0A813TFL4"/>
<dbReference type="GO" id="GO:0033211">
    <property type="term" value="P:adiponectin-activated signaling pathway"/>
    <property type="evidence" value="ECO:0007669"/>
    <property type="project" value="TreeGrafter"/>
</dbReference>
<feature type="transmembrane region" description="Helical" evidence="7">
    <location>
        <begin position="263"/>
        <end position="282"/>
    </location>
</feature>
<evidence type="ECO:0000256" key="7">
    <source>
        <dbReference type="SAM" id="Phobius"/>
    </source>
</evidence>